<keyword evidence="2" id="KW-0472">Membrane</keyword>
<dbReference type="InterPro" id="IPR036890">
    <property type="entry name" value="HATPase_C_sf"/>
</dbReference>
<dbReference type="Pfam" id="PF14501">
    <property type="entry name" value="HATPase_c_5"/>
    <property type="match status" value="1"/>
</dbReference>
<dbReference type="Proteomes" id="UP000653127">
    <property type="component" value="Unassembled WGS sequence"/>
</dbReference>
<dbReference type="InterPro" id="IPR032834">
    <property type="entry name" value="NatK-like_C"/>
</dbReference>
<dbReference type="SMART" id="SM00387">
    <property type="entry name" value="HATPase_c"/>
    <property type="match status" value="1"/>
</dbReference>
<dbReference type="PANTHER" id="PTHR40448">
    <property type="entry name" value="TWO-COMPONENT SENSOR HISTIDINE KINASE"/>
    <property type="match status" value="1"/>
</dbReference>
<dbReference type="GO" id="GO:0042802">
    <property type="term" value="F:identical protein binding"/>
    <property type="evidence" value="ECO:0007669"/>
    <property type="project" value="TreeGrafter"/>
</dbReference>
<evidence type="ECO:0000313" key="5">
    <source>
        <dbReference type="Proteomes" id="UP000653127"/>
    </source>
</evidence>
<dbReference type="InterPro" id="IPR003594">
    <property type="entry name" value="HATPase_dom"/>
</dbReference>
<keyword evidence="2" id="KW-0812">Transmembrane</keyword>
<dbReference type="Gene3D" id="3.30.565.10">
    <property type="entry name" value="Histidine kinase-like ATPase, C-terminal domain"/>
    <property type="match status" value="1"/>
</dbReference>
<sequence>MSSYFAAAFCLQCVLSAGWPGCLRAVWGTRFPGALIFAARYLACLLGALGVCLLAMAPVFQMLRELKAQNERLQELQRLQEEHGRAMGEHQEAVRRMHHEIANHIETIQALIELGGNAEGYADRVLEEYRAFRAVEYCGHPVVDAVLYNRALRAQQQDTELELALELSAELPFEPVHLMSIFSNLLDNALEACSALPRGRWVRLRAALEKGGLSLIVENSCPEGAPCGGEGETTKADPFSHGMGLRIVRETVAEYGGSLLCRREGGVFRAVAFLPLATAAGDGKGTDTAT</sequence>
<evidence type="ECO:0000256" key="2">
    <source>
        <dbReference type="SAM" id="Phobius"/>
    </source>
</evidence>
<feature type="domain" description="Histidine kinase/HSP90-like ATPase" evidence="3">
    <location>
        <begin position="173"/>
        <end position="278"/>
    </location>
</feature>
<comment type="caution">
    <text evidence="4">The sequence shown here is derived from an EMBL/GenBank/DDBJ whole genome shotgun (WGS) entry which is preliminary data.</text>
</comment>
<gene>
    <name evidence="4" type="ORF">H8711_05595</name>
</gene>
<dbReference type="CDD" id="cd16935">
    <property type="entry name" value="HATPase_AgrC-ComD-like"/>
    <property type="match status" value="1"/>
</dbReference>
<reference evidence="4" key="1">
    <citation type="submission" date="2020-08" db="EMBL/GenBank/DDBJ databases">
        <title>Genome public.</title>
        <authorList>
            <person name="Liu C."/>
            <person name="Sun Q."/>
        </authorList>
    </citation>
    <scope>NUCLEOTIDE SEQUENCE</scope>
    <source>
        <strain evidence="4">NSJ-31</strain>
    </source>
</reference>
<dbReference type="PANTHER" id="PTHR40448:SF1">
    <property type="entry name" value="TWO-COMPONENT SENSOR HISTIDINE KINASE"/>
    <property type="match status" value="1"/>
</dbReference>
<evidence type="ECO:0000313" key="4">
    <source>
        <dbReference type="EMBL" id="MBC8546407.1"/>
    </source>
</evidence>
<feature type="coiled-coil region" evidence="1">
    <location>
        <begin position="59"/>
        <end position="96"/>
    </location>
</feature>
<dbReference type="AlphaFoldDB" id="A0A926HZY0"/>
<proteinExistence type="predicted"/>
<keyword evidence="2" id="KW-1133">Transmembrane helix</keyword>
<evidence type="ECO:0000259" key="3">
    <source>
        <dbReference type="SMART" id="SM00387"/>
    </source>
</evidence>
<keyword evidence="5" id="KW-1185">Reference proteome</keyword>
<accession>A0A926HZY0</accession>
<name>A0A926HZY0_9FIRM</name>
<organism evidence="4 5">
    <name type="scientific">Ligaoa zhengdingensis</name>
    <dbReference type="NCBI Taxonomy" id="2763658"/>
    <lineage>
        <taxon>Bacteria</taxon>
        <taxon>Bacillati</taxon>
        <taxon>Bacillota</taxon>
        <taxon>Clostridia</taxon>
        <taxon>Eubacteriales</taxon>
        <taxon>Oscillospiraceae</taxon>
        <taxon>Ligaoa</taxon>
    </lineage>
</organism>
<keyword evidence="1" id="KW-0175">Coiled coil</keyword>
<evidence type="ECO:0000256" key="1">
    <source>
        <dbReference type="SAM" id="Coils"/>
    </source>
</evidence>
<dbReference type="SUPFAM" id="SSF55874">
    <property type="entry name" value="ATPase domain of HSP90 chaperone/DNA topoisomerase II/histidine kinase"/>
    <property type="match status" value="1"/>
</dbReference>
<feature type="transmembrane region" description="Helical" evidence="2">
    <location>
        <begin position="34"/>
        <end position="57"/>
    </location>
</feature>
<dbReference type="RefSeq" id="WP_249282486.1">
    <property type="nucleotide sequence ID" value="NZ_JACRST010000005.1"/>
</dbReference>
<protein>
    <submittedName>
        <fullName evidence="4">GHKL domain-containing protein</fullName>
    </submittedName>
</protein>
<dbReference type="EMBL" id="JACRST010000005">
    <property type="protein sequence ID" value="MBC8546407.1"/>
    <property type="molecule type" value="Genomic_DNA"/>
</dbReference>